<dbReference type="CDD" id="cd08601">
    <property type="entry name" value="GDPD_SaGlpQ_like"/>
    <property type="match status" value="1"/>
</dbReference>
<dbReference type="AlphaFoldDB" id="A0A4Y8LQC7"/>
<evidence type="ECO:0000259" key="1">
    <source>
        <dbReference type="PROSITE" id="PS51704"/>
    </source>
</evidence>
<dbReference type="PROSITE" id="PS51704">
    <property type="entry name" value="GP_PDE"/>
    <property type="match status" value="1"/>
</dbReference>
<dbReference type="GO" id="GO:0008081">
    <property type="term" value="F:phosphoric diester hydrolase activity"/>
    <property type="evidence" value="ECO:0007669"/>
    <property type="project" value="InterPro"/>
</dbReference>
<organism evidence="2 3">
    <name type="scientific">Cohnella luojiensis</name>
    <dbReference type="NCBI Taxonomy" id="652876"/>
    <lineage>
        <taxon>Bacteria</taxon>
        <taxon>Bacillati</taxon>
        <taxon>Bacillota</taxon>
        <taxon>Bacilli</taxon>
        <taxon>Bacillales</taxon>
        <taxon>Paenibacillaceae</taxon>
        <taxon>Cohnella</taxon>
    </lineage>
</organism>
<dbReference type="GO" id="GO:0006629">
    <property type="term" value="P:lipid metabolic process"/>
    <property type="evidence" value="ECO:0007669"/>
    <property type="project" value="InterPro"/>
</dbReference>
<evidence type="ECO:0000313" key="3">
    <source>
        <dbReference type="Proteomes" id="UP000297900"/>
    </source>
</evidence>
<comment type="caution">
    <text evidence="2">The sequence shown here is derived from an EMBL/GenBank/DDBJ whole genome shotgun (WGS) entry which is preliminary data.</text>
</comment>
<accession>A0A4Y8LQC7</accession>
<dbReference type="InterPro" id="IPR030395">
    <property type="entry name" value="GP_PDE_dom"/>
</dbReference>
<name>A0A4Y8LQC7_9BACL</name>
<dbReference type="Proteomes" id="UP000297900">
    <property type="component" value="Unassembled WGS sequence"/>
</dbReference>
<dbReference type="SUPFAM" id="SSF51695">
    <property type="entry name" value="PLC-like phosphodiesterases"/>
    <property type="match status" value="1"/>
</dbReference>
<dbReference type="OrthoDB" id="384721at2"/>
<proteinExistence type="predicted"/>
<dbReference type="InterPro" id="IPR017946">
    <property type="entry name" value="PLC-like_Pdiesterase_TIM-brl"/>
</dbReference>
<protein>
    <submittedName>
        <fullName evidence="2">Glycerophosphodiester phosphodiesterase</fullName>
    </submittedName>
</protein>
<sequence>MDKMGVPRYYFYRIHVLLFISILGLHSWPSGASARVSISPFKENSTVIVAHRGASGYAPENTLDSYRIGVRMQADYIEIDLRLTKDGELIAMHDETVDRTTNGTGLIKNMTLTEIKALDAGSWFNDKNQAYGSEEYVNEKVPTLKEIFETFGKDTRYLLETKAPEDYPGLEEKMLKLVEDFGLTRHIAVQSISKESLKKIRKRNKDVPLFQLFWYKNPASISSARLREISGYANGIGANFLRIDESYVRKVKNAGLLLYPYTVNYPLNMEMALRWGVDGVHTDYPDRLMKMIPEGIRHL</sequence>
<gene>
    <name evidence="2" type="ORF">E2980_20855</name>
</gene>
<reference evidence="2 3" key="1">
    <citation type="submission" date="2019-03" db="EMBL/GenBank/DDBJ databases">
        <title>Cohnella endophytica sp. nov., a novel endophytic bacterium isolated from bark of Sonneratia apetala.</title>
        <authorList>
            <person name="Tuo L."/>
        </authorList>
    </citation>
    <scope>NUCLEOTIDE SEQUENCE [LARGE SCALE GENOMIC DNA]</scope>
    <source>
        <strain evidence="2 3">CCTCC AB 208254</strain>
    </source>
</reference>
<evidence type="ECO:0000313" key="2">
    <source>
        <dbReference type="EMBL" id="TFE22757.1"/>
    </source>
</evidence>
<dbReference type="EMBL" id="SOMN01000041">
    <property type="protein sequence ID" value="TFE22757.1"/>
    <property type="molecule type" value="Genomic_DNA"/>
</dbReference>
<dbReference type="PANTHER" id="PTHR46211:SF7">
    <property type="entry name" value="GLYCEROPHOSPHODIESTER PHOSPHODIESTERASE"/>
    <property type="match status" value="1"/>
</dbReference>
<dbReference type="PANTHER" id="PTHR46211">
    <property type="entry name" value="GLYCEROPHOSPHORYL DIESTER PHOSPHODIESTERASE"/>
    <property type="match status" value="1"/>
</dbReference>
<dbReference type="Gene3D" id="3.20.20.190">
    <property type="entry name" value="Phosphatidylinositol (PI) phosphodiesterase"/>
    <property type="match status" value="1"/>
</dbReference>
<keyword evidence="3" id="KW-1185">Reference proteome</keyword>
<feature type="domain" description="GP-PDE" evidence="1">
    <location>
        <begin position="46"/>
        <end position="292"/>
    </location>
</feature>
<dbReference type="Pfam" id="PF03009">
    <property type="entry name" value="GDPD"/>
    <property type="match status" value="1"/>
</dbReference>